<dbReference type="PANTHER" id="PTHR31793:SF24">
    <property type="entry name" value="LONG-CHAIN ACYL-COA THIOESTERASE FADM"/>
    <property type="match status" value="1"/>
</dbReference>
<name>A0ABP3T169_9ACTN</name>
<dbReference type="InterPro" id="IPR029069">
    <property type="entry name" value="HotDog_dom_sf"/>
</dbReference>
<dbReference type="EMBL" id="BAAAGU010000089">
    <property type="protein sequence ID" value="GAA0669733.1"/>
    <property type="molecule type" value="Genomic_DNA"/>
</dbReference>
<dbReference type="InterPro" id="IPR050563">
    <property type="entry name" value="4-hydroxybenzoyl-CoA_TE"/>
</dbReference>
<protein>
    <submittedName>
        <fullName evidence="1">Thioesterase family protein</fullName>
    </submittedName>
</protein>
<comment type="caution">
    <text evidence="1">The sequence shown here is derived from an EMBL/GenBank/DDBJ whole genome shotgun (WGS) entry which is preliminary data.</text>
</comment>
<dbReference type="PANTHER" id="PTHR31793">
    <property type="entry name" value="4-HYDROXYBENZOYL-COA THIOESTERASE FAMILY MEMBER"/>
    <property type="match status" value="1"/>
</dbReference>
<dbReference type="SUPFAM" id="SSF54637">
    <property type="entry name" value="Thioesterase/thiol ester dehydrase-isomerase"/>
    <property type="match status" value="1"/>
</dbReference>
<dbReference type="Pfam" id="PF13279">
    <property type="entry name" value="4HBT_2"/>
    <property type="match status" value="1"/>
</dbReference>
<dbReference type="Proteomes" id="UP001500724">
    <property type="component" value="Unassembled WGS sequence"/>
</dbReference>
<reference evidence="2" key="1">
    <citation type="journal article" date="2019" name="Int. J. Syst. Evol. Microbiol.">
        <title>The Global Catalogue of Microorganisms (GCM) 10K type strain sequencing project: providing services to taxonomists for standard genome sequencing and annotation.</title>
        <authorList>
            <consortium name="The Broad Institute Genomics Platform"/>
            <consortium name="The Broad Institute Genome Sequencing Center for Infectious Disease"/>
            <person name="Wu L."/>
            <person name="Ma J."/>
        </authorList>
    </citation>
    <scope>NUCLEOTIDE SEQUENCE [LARGE SCALE GENOMIC DNA]</scope>
    <source>
        <strain evidence="2">JCM 10367</strain>
    </source>
</reference>
<dbReference type="Gene3D" id="3.10.129.10">
    <property type="entry name" value="Hotdog Thioesterase"/>
    <property type="match status" value="1"/>
</dbReference>
<keyword evidence="2" id="KW-1185">Reference proteome</keyword>
<dbReference type="CDD" id="cd00586">
    <property type="entry name" value="4HBT"/>
    <property type="match status" value="1"/>
</dbReference>
<accession>A0ABP3T169</accession>
<evidence type="ECO:0000313" key="1">
    <source>
        <dbReference type="EMBL" id="GAA0669733.1"/>
    </source>
</evidence>
<evidence type="ECO:0000313" key="2">
    <source>
        <dbReference type="Proteomes" id="UP001500724"/>
    </source>
</evidence>
<organism evidence="1 2">
    <name type="scientific">Streptomyces thermocarboxydovorans</name>
    <dbReference type="NCBI Taxonomy" id="59298"/>
    <lineage>
        <taxon>Bacteria</taxon>
        <taxon>Bacillati</taxon>
        <taxon>Actinomycetota</taxon>
        <taxon>Actinomycetes</taxon>
        <taxon>Kitasatosporales</taxon>
        <taxon>Streptomycetaceae</taxon>
        <taxon>Streptomyces</taxon>
    </lineage>
</organism>
<sequence>MDGLAQSRPPTASVAPMPSASTHRKTFLVKKYTYALPLRWADADAYGHVNNALFPRYMEEARTRMFQEMLPTDEAGRRQHAFVVSRSIVDYRAPLSYREEPVDVHVRVVTCRGARLELAYEIRDADHLYAEATTLMAAYNLETGRPRRISQAELDFLARYTES</sequence>
<gene>
    <name evidence="1" type="ORF">GCM10009535_56970</name>
</gene>
<proteinExistence type="predicted"/>